<evidence type="ECO:0000313" key="3">
    <source>
        <dbReference type="Proteomes" id="UP000541558"/>
    </source>
</evidence>
<dbReference type="SUPFAM" id="SSF81383">
    <property type="entry name" value="F-box domain"/>
    <property type="match status" value="1"/>
</dbReference>
<proteinExistence type="predicted"/>
<dbReference type="Pfam" id="PF12937">
    <property type="entry name" value="F-box-like"/>
    <property type="match status" value="1"/>
</dbReference>
<feature type="domain" description="F-box" evidence="1">
    <location>
        <begin position="5"/>
        <end position="53"/>
    </location>
</feature>
<dbReference type="PROSITE" id="PS50181">
    <property type="entry name" value="FBOX"/>
    <property type="match status" value="1"/>
</dbReference>
<accession>A0A8H5B7S5</accession>
<comment type="caution">
    <text evidence="2">The sequence shown here is derived from an EMBL/GenBank/DDBJ whole genome shotgun (WGS) entry which is preliminary data.</text>
</comment>
<dbReference type="OrthoDB" id="2688364at2759"/>
<dbReference type="Proteomes" id="UP000541558">
    <property type="component" value="Unassembled WGS sequence"/>
</dbReference>
<protein>
    <recommendedName>
        <fullName evidence="1">F-box domain-containing protein</fullName>
    </recommendedName>
</protein>
<dbReference type="Gene3D" id="1.20.1280.50">
    <property type="match status" value="1"/>
</dbReference>
<evidence type="ECO:0000313" key="2">
    <source>
        <dbReference type="EMBL" id="KAF5317242.1"/>
    </source>
</evidence>
<dbReference type="EMBL" id="JAACJK010000219">
    <property type="protein sequence ID" value="KAF5317242.1"/>
    <property type="molecule type" value="Genomic_DNA"/>
</dbReference>
<organism evidence="2 3">
    <name type="scientific">Ephemerocybe angulata</name>
    <dbReference type="NCBI Taxonomy" id="980116"/>
    <lineage>
        <taxon>Eukaryota</taxon>
        <taxon>Fungi</taxon>
        <taxon>Dikarya</taxon>
        <taxon>Basidiomycota</taxon>
        <taxon>Agaricomycotina</taxon>
        <taxon>Agaricomycetes</taxon>
        <taxon>Agaricomycetidae</taxon>
        <taxon>Agaricales</taxon>
        <taxon>Agaricineae</taxon>
        <taxon>Psathyrellaceae</taxon>
        <taxon>Ephemerocybe</taxon>
    </lineage>
</organism>
<dbReference type="AlphaFoldDB" id="A0A8H5B7S5"/>
<evidence type="ECO:0000259" key="1">
    <source>
        <dbReference type="PROSITE" id="PS50181"/>
    </source>
</evidence>
<dbReference type="SMART" id="SM00256">
    <property type="entry name" value="FBOX"/>
    <property type="match status" value="1"/>
</dbReference>
<dbReference type="InterPro" id="IPR001810">
    <property type="entry name" value="F-box_dom"/>
</dbReference>
<keyword evidence="3" id="KW-1185">Reference proteome</keyword>
<dbReference type="CDD" id="cd09917">
    <property type="entry name" value="F-box_SF"/>
    <property type="match status" value="1"/>
</dbReference>
<sequence>MCSSRSLTAELPVEILLRVVDYLDSVADILHLQQTCKLFDNLIDKSTDVWRSYLRRQCAQHELFTPSYNELTSPSDFKKAATSSFRFVKAHGRGATSDYMSTSYHKLELSYPPIGAKRRPEPVPLDATAIWIVPGGRYLITLGSQWLSVWDLKEIPVPTLLLRFPIKPCLFLLYAKVVDDQTIRILYEVEVDNTNPAFAGDTKYEYVWLDLKLSKQKQWSARITSQIFLSLPVQFVPFKLSLLREKIVIVFEDRRGFSSGISFLWDHVSNRYTCWRADLPDLANLSQVILRDDYILYLCHIKGIYGVKVPSTNHQVVSEECINLWPILSPVQPDFYTRNDPSNLGGDFALMRLTRSAGFRIQTIDDKSFNYEFCQKQVNGEPMIHRYHFSLDAKDPSKSILKPLDSLTFRGPNPDLTTLYDLSGKIYEICDSSIPMAVIWTNKQQASISLLPSLADTMSKGGSNPKTEVKLVPWGEYVHAPPGLTEKYSLCPASGMFAVLWYDEDGRWEIDSSSGTGVNIYYPI</sequence>
<gene>
    <name evidence="2" type="ORF">D9611_003475</name>
</gene>
<dbReference type="InterPro" id="IPR036047">
    <property type="entry name" value="F-box-like_dom_sf"/>
</dbReference>
<reference evidence="2 3" key="1">
    <citation type="journal article" date="2020" name="ISME J.">
        <title>Uncovering the hidden diversity of litter-decomposition mechanisms in mushroom-forming fungi.</title>
        <authorList>
            <person name="Floudas D."/>
            <person name="Bentzer J."/>
            <person name="Ahren D."/>
            <person name="Johansson T."/>
            <person name="Persson P."/>
            <person name="Tunlid A."/>
        </authorList>
    </citation>
    <scope>NUCLEOTIDE SEQUENCE [LARGE SCALE GENOMIC DNA]</scope>
    <source>
        <strain evidence="2 3">CBS 175.51</strain>
    </source>
</reference>
<name>A0A8H5B7S5_9AGAR</name>